<reference evidence="3" key="1">
    <citation type="submission" date="2019-03" db="EMBL/GenBank/DDBJ databases">
        <authorList>
            <person name="Hao L."/>
        </authorList>
    </citation>
    <scope>NUCLEOTIDE SEQUENCE</scope>
</reference>
<dbReference type="NCBIfam" id="NF003806">
    <property type="entry name" value="PRK05395.1-3"/>
    <property type="match status" value="1"/>
</dbReference>
<dbReference type="InterPro" id="IPR001874">
    <property type="entry name" value="DHquinase_II"/>
</dbReference>
<keyword evidence="2 3" id="KW-0456">Lyase</keyword>
<dbReference type="PANTHER" id="PTHR21272">
    <property type="entry name" value="CATABOLIC 3-DEHYDROQUINASE"/>
    <property type="match status" value="1"/>
</dbReference>
<dbReference type="NCBIfam" id="NF003804">
    <property type="entry name" value="PRK05395.1-1"/>
    <property type="match status" value="1"/>
</dbReference>
<dbReference type="CDD" id="cd00466">
    <property type="entry name" value="DHQase_II"/>
    <property type="match status" value="1"/>
</dbReference>
<proteinExistence type="inferred from homology"/>
<dbReference type="Gene3D" id="3.40.50.9100">
    <property type="entry name" value="Dehydroquinase, class II"/>
    <property type="match status" value="1"/>
</dbReference>
<evidence type="ECO:0000256" key="2">
    <source>
        <dbReference type="ARBA" id="ARBA00023239"/>
    </source>
</evidence>
<sequence length="148" mass="16279">MKILLINGPNLNLLGIREPSLYGRVSLPEIERGAQEKARSLGMELEVFQSNHEGAIIERIHAAREAQVRGILINPGGYTHTSVAIRDALLGVDIPFVEIHISNVSAREPFRQKNLFSDIAAGTISGFGPYGYILGIEALHELLRAKNR</sequence>
<gene>
    <name evidence="3" type="primary">aroQ</name>
    <name evidence="3" type="ORF">SCFA_1360003</name>
</gene>
<dbReference type="NCBIfam" id="NF003805">
    <property type="entry name" value="PRK05395.1-2"/>
    <property type="match status" value="1"/>
</dbReference>
<dbReference type="GO" id="GO:0019631">
    <property type="term" value="P:quinate catabolic process"/>
    <property type="evidence" value="ECO:0007669"/>
    <property type="project" value="TreeGrafter"/>
</dbReference>
<dbReference type="InterPro" id="IPR036441">
    <property type="entry name" value="DHquinase_II_sf"/>
</dbReference>
<dbReference type="GO" id="GO:0003855">
    <property type="term" value="F:3-dehydroquinate dehydratase activity"/>
    <property type="evidence" value="ECO:0007669"/>
    <property type="project" value="UniProtKB-EC"/>
</dbReference>
<dbReference type="EC" id="4.2.1.10" evidence="1"/>
<name>A0A485LWT8_9ZZZZ</name>
<dbReference type="HAMAP" id="MF_00169">
    <property type="entry name" value="AroQ"/>
    <property type="match status" value="1"/>
</dbReference>
<evidence type="ECO:0000313" key="3">
    <source>
        <dbReference type="EMBL" id="VFU12438.1"/>
    </source>
</evidence>
<dbReference type="Pfam" id="PF01220">
    <property type="entry name" value="DHquinase_II"/>
    <property type="match status" value="1"/>
</dbReference>
<evidence type="ECO:0000256" key="1">
    <source>
        <dbReference type="ARBA" id="ARBA00012060"/>
    </source>
</evidence>
<dbReference type="AlphaFoldDB" id="A0A485LWT8"/>
<dbReference type="EMBL" id="CAADRM010000042">
    <property type="protein sequence ID" value="VFU12438.1"/>
    <property type="molecule type" value="Genomic_DNA"/>
</dbReference>
<organism evidence="3">
    <name type="scientific">anaerobic digester metagenome</name>
    <dbReference type="NCBI Taxonomy" id="1263854"/>
    <lineage>
        <taxon>unclassified sequences</taxon>
        <taxon>metagenomes</taxon>
        <taxon>ecological metagenomes</taxon>
    </lineage>
</organism>
<dbReference type="SUPFAM" id="SSF52304">
    <property type="entry name" value="Type II 3-dehydroquinate dehydratase"/>
    <property type="match status" value="1"/>
</dbReference>
<dbReference type="InterPro" id="IPR018509">
    <property type="entry name" value="DHquinase_II_CS"/>
</dbReference>
<dbReference type="PANTHER" id="PTHR21272:SF3">
    <property type="entry name" value="CATABOLIC 3-DEHYDROQUINASE"/>
    <property type="match status" value="1"/>
</dbReference>
<dbReference type="NCBIfam" id="NF003807">
    <property type="entry name" value="PRK05395.1-4"/>
    <property type="match status" value="1"/>
</dbReference>
<dbReference type="PROSITE" id="PS01029">
    <property type="entry name" value="DEHYDROQUINASE_II"/>
    <property type="match status" value="1"/>
</dbReference>
<dbReference type="PIRSF" id="PIRSF001399">
    <property type="entry name" value="DHquinase_II"/>
    <property type="match status" value="1"/>
</dbReference>
<protein>
    <recommendedName>
        <fullName evidence="1">3-dehydroquinate dehydratase</fullName>
        <ecNumber evidence="1">4.2.1.10</ecNumber>
    </recommendedName>
</protein>
<dbReference type="NCBIfam" id="TIGR01088">
    <property type="entry name" value="aroQ"/>
    <property type="match status" value="1"/>
</dbReference>
<accession>A0A485LWT8</accession>